<feature type="non-terminal residue" evidence="10">
    <location>
        <position position="1"/>
    </location>
</feature>
<reference evidence="10 11" key="1">
    <citation type="submission" date="2024-05" db="EMBL/GenBank/DDBJ databases">
        <title>Genome sequencing and assembly of Indian major carp, Cirrhinus mrigala (Hamilton, 1822).</title>
        <authorList>
            <person name="Mohindra V."/>
            <person name="Chowdhury L.M."/>
            <person name="Lal K."/>
            <person name="Jena J.K."/>
        </authorList>
    </citation>
    <scope>NUCLEOTIDE SEQUENCE [LARGE SCALE GENOMIC DNA]</scope>
    <source>
        <strain evidence="10">CM1030</strain>
        <tissue evidence="10">Blood</tissue>
    </source>
</reference>
<dbReference type="SUPFAM" id="SSF81340">
    <property type="entry name" value="Clc chloride channel"/>
    <property type="match status" value="1"/>
</dbReference>
<feature type="transmembrane region" description="Helical" evidence="9">
    <location>
        <begin position="7"/>
        <end position="25"/>
    </location>
</feature>
<protein>
    <submittedName>
        <fullName evidence="10">Uncharacterized protein</fullName>
    </submittedName>
</protein>
<feature type="transmembrane region" description="Helical" evidence="9">
    <location>
        <begin position="45"/>
        <end position="67"/>
    </location>
</feature>
<evidence type="ECO:0000256" key="3">
    <source>
        <dbReference type="ARBA" id="ARBA00022692"/>
    </source>
</evidence>
<gene>
    <name evidence="10" type="ORF">M9458_016810</name>
</gene>
<evidence type="ECO:0000256" key="1">
    <source>
        <dbReference type="ARBA" id="ARBA00004141"/>
    </source>
</evidence>
<keyword evidence="8" id="KW-0868">Chloride</keyword>
<evidence type="ECO:0000256" key="5">
    <source>
        <dbReference type="ARBA" id="ARBA00023065"/>
    </source>
</evidence>
<dbReference type="Proteomes" id="UP001529510">
    <property type="component" value="Unassembled WGS sequence"/>
</dbReference>
<keyword evidence="11" id="KW-1185">Reference proteome</keyword>
<sequence length="82" mass="9855">YYFPLKTLWRSFFAALVAAFVLRSINPFGNSRLVLFYVEYHTPWYLFELFPFILLGVFGGLWGAFFIRANIAWCRRRKSTRF</sequence>
<keyword evidence="2" id="KW-0813">Transport</keyword>
<evidence type="ECO:0000256" key="6">
    <source>
        <dbReference type="ARBA" id="ARBA00023122"/>
    </source>
</evidence>
<keyword evidence="5" id="KW-0406">Ion transport</keyword>
<dbReference type="AlphaFoldDB" id="A0ABD0QU38"/>
<dbReference type="EMBL" id="JAMKFB020000007">
    <property type="protein sequence ID" value="KAL0189711.1"/>
    <property type="molecule type" value="Genomic_DNA"/>
</dbReference>
<dbReference type="GO" id="GO:0006811">
    <property type="term" value="P:monoatomic ion transport"/>
    <property type="evidence" value="ECO:0007669"/>
    <property type="project" value="UniProtKB-KW"/>
</dbReference>
<comment type="caution">
    <text evidence="10">The sequence shown here is derived from an EMBL/GenBank/DDBJ whole genome shotgun (WGS) entry which is preliminary data.</text>
</comment>
<proteinExistence type="predicted"/>
<dbReference type="Gene3D" id="1.10.3080.10">
    <property type="entry name" value="Clc chloride channel"/>
    <property type="match status" value="1"/>
</dbReference>
<evidence type="ECO:0000313" key="10">
    <source>
        <dbReference type="EMBL" id="KAL0189711.1"/>
    </source>
</evidence>
<dbReference type="InterPro" id="IPR001807">
    <property type="entry name" value="ClC"/>
</dbReference>
<dbReference type="PANTHER" id="PTHR45711:SF8">
    <property type="entry name" value="H(+)_CL(-) EXCHANGE TRANSPORTER 3"/>
    <property type="match status" value="1"/>
</dbReference>
<keyword evidence="6" id="KW-0129">CBS domain</keyword>
<keyword evidence="3 9" id="KW-0812">Transmembrane</keyword>
<evidence type="ECO:0000256" key="4">
    <source>
        <dbReference type="ARBA" id="ARBA00022989"/>
    </source>
</evidence>
<evidence type="ECO:0000256" key="2">
    <source>
        <dbReference type="ARBA" id="ARBA00022448"/>
    </source>
</evidence>
<keyword evidence="4 9" id="KW-1133">Transmembrane helix</keyword>
<organism evidence="10 11">
    <name type="scientific">Cirrhinus mrigala</name>
    <name type="common">Mrigala</name>
    <dbReference type="NCBI Taxonomy" id="683832"/>
    <lineage>
        <taxon>Eukaryota</taxon>
        <taxon>Metazoa</taxon>
        <taxon>Chordata</taxon>
        <taxon>Craniata</taxon>
        <taxon>Vertebrata</taxon>
        <taxon>Euteleostomi</taxon>
        <taxon>Actinopterygii</taxon>
        <taxon>Neopterygii</taxon>
        <taxon>Teleostei</taxon>
        <taxon>Ostariophysi</taxon>
        <taxon>Cypriniformes</taxon>
        <taxon>Cyprinidae</taxon>
        <taxon>Labeoninae</taxon>
        <taxon>Labeonini</taxon>
        <taxon>Cirrhinus</taxon>
    </lineage>
</organism>
<keyword evidence="7 9" id="KW-0472">Membrane</keyword>
<evidence type="ECO:0000256" key="7">
    <source>
        <dbReference type="ARBA" id="ARBA00023136"/>
    </source>
</evidence>
<accession>A0ABD0QU38</accession>
<dbReference type="Pfam" id="PF00654">
    <property type="entry name" value="Voltage_CLC"/>
    <property type="match status" value="1"/>
</dbReference>
<feature type="non-terminal residue" evidence="10">
    <location>
        <position position="82"/>
    </location>
</feature>
<name>A0ABD0QU38_CIRMR</name>
<evidence type="ECO:0000256" key="9">
    <source>
        <dbReference type="SAM" id="Phobius"/>
    </source>
</evidence>
<dbReference type="PANTHER" id="PTHR45711">
    <property type="entry name" value="CHLORIDE CHANNEL PROTEIN"/>
    <property type="match status" value="1"/>
</dbReference>
<evidence type="ECO:0000256" key="8">
    <source>
        <dbReference type="ARBA" id="ARBA00023214"/>
    </source>
</evidence>
<comment type="subcellular location">
    <subcellularLocation>
        <location evidence="1">Membrane</location>
        <topology evidence="1">Multi-pass membrane protein</topology>
    </subcellularLocation>
</comment>
<dbReference type="InterPro" id="IPR014743">
    <property type="entry name" value="Cl-channel_core"/>
</dbReference>
<dbReference type="GO" id="GO:0016020">
    <property type="term" value="C:membrane"/>
    <property type="evidence" value="ECO:0007669"/>
    <property type="project" value="UniProtKB-SubCell"/>
</dbReference>
<evidence type="ECO:0000313" key="11">
    <source>
        <dbReference type="Proteomes" id="UP001529510"/>
    </source>
</evidence>